<accession>A0A9C7Q508</accession>
<keyword evidence="1" id="KW-0812">Transmembrane</keyword>
<keyword evidence="1" id="KW-0472">Membrane</keyword>
<dbReference type="AlphaFoldDB" id="A0A9C7Q508"/>
<protein>
    <recommendedName>
        <fullName evidence="4">Transmembrane protein 242</fullName>
    </recommendedName>
</protein>
<organism evidence="2 3">
    <name type="scientific">Galdieria partita</name>
    <dbReference type="NCBI Taxonomy" id="83374"/>
    <lineage>
        <taxon>Eukaryota</taxon>
        <taxon>Rhodophyta</taxon>
        <taxon>Bangiophyceae</taxon>
        <taxon>Galdieriales</taxon>
        <taxon>Galdieriaceae</taxon>
        <taxon>Galdieria</taxon>
    </lineage>
</organism>
<dbReference type="OrthoDB" id="10372752at2759"/>
<keyword evidence="1" id="KW-1133">Transmembrane helix</keyword>
<proteinExistence type="predicted"/>
<feature type="transmembrane region" description="Helical" evidence="1">
    <location>
        <begin position="37"/>
        <end position="58"/>
    </location>
</feature>
<evidence type="ECO:0008006" key="4">
    <source>
        <dbReference type="Google" id="ProtNLM"/>
    </source>
</evidence>
<comment type="caution">
    <text evidence="2">The sequence shown here is derived from an EMBL/GenBank/DDBJ whole genome shotgun (WGS) entry which is preliminary data.</text>
</comment>
<sequence length="194" mass="21849">MGHDSEPPQDSDDQLPSWEELANIEFPFDPKDYAKPFFYGGLGLFTVGLAAGTVVSGVTKPPPPSVTEERTPEAMMAARAEGFRLASKALLYGTCLCGMFAVAGVYTIHKVAQVNSVEEWVEKLRVWVPEKRALMEQQLQPVLNRIRDTGNNTIPTQWQNWQQRFQEASVGKWLARKTKKGWSENQESSQDEFK</sequence>
<evidence type="ECO:0000313" key="3">
    <source>
        <dbReference type="Proteomes" id="UP001061958"/>
    </source>
</evidence>
<dbReference type="EMBL" id="BQMJ01000075">
    <property type="protein sequence ID" value="GJQ15810.1"/>
    <property type="molecule type" value="Genomic_DNA"/>
</dbReference>
<feature type="transmembrane region" description="Helical" evidence="1">
    <location>
        <begin position="89"/>
        <end position="108"/>
    </location>
</feature>
<keyword evidence="3" id="KW-1185">Reference proteome</keyword>
<gene>
    <name evidence="2" type="ORF">GpartN1_g7601.t1</name>
</gene>
<name>A0A9C7Q508_9RHOD</name>
<evidence type="ECO:0000256" key="1">
    <source>
        <dbReference type="SAM" id="Phobius"/>
    </source>
</evidence>
<reference evidence="2" key="2">
    <citation type="submission" date="2022-01" db="EMBL/GenBank/DDBJ databases">
        <authorList>
            <person name="Hirooka S."/>
            <person name="Miyagishima S.Y."/>
        </authorList>
    </citation>
    <scope>NUCLEOTIDE SEQUENCE</scope>
    <source>
        <strain evidence="2">NBRC 102759</strain>
    </source>
</reference>
<evidence type="ECO:0000313" key="2">
    <source>
        <dbReference type="EMBL" id="GJQ15810.1"/>
    </source>
</evidence>
<dbReference type="Proteomes" id="UP001061958">
    <property type="component" value="Unassembled WGS sequence"/>
</dbReference>
<reference evidence="2" key="1">
    <citation type="journal article" date="2022" name="Proc. Natl. Acad. Sci. U.S.A.">
        <title>Life cycle and functional genomics of the unicellular red alga Galdieria for elucidating algal and plant evolution and industrial use.</title>
        <authorList>
            <person name="Hirooka S."/>
            <person name="Itabashi T."/>
            <person name="Ichinose T.M."/>
            <person name="Onuma R."/>
            <person name="Fujiwara T."/>
            <person name="Yamashita S."/>
            <person name="Jong L.W."/>
            <person name="Tomita R."/>
            <person name="Iwane A.H."/>
            <person name="Miyagishima S.Y."/>
        </authorList>
    </citation>
    <scope>NUCLEOTIDE SEQUENCE</scope>
    <source>
        <strain evidence="2">NBRC 102759</strain>
    </source>
</reference>